<dbReference type="EMBL" id="MU006705">
    <property type="protein sequence ID" value="KAF2631113.1"/>
    <property type="molecule type" value="Genomic_DNA"/>
</dbReference>
<accession>A0ACB6SAP1</accession>
<name>A0ACB6SAP1_9PLEO</name>
<gene>
    <name evidence="1" type="ORF">BU25DRAFT_407664</name>
</gene>
<keyword evidence="2" id="KW-1185">Reference proteome</keyword>
<organism evidence="1 2">
    <name type="scientific">Macroventuria anomochaeta</name>
    <dbReference type="NCBI Taxonomy" id="301207"/>
    <lineage>
        <taxon>Eukaryota</taxon>
        <taxon>Fungi</taxon>
        <taxon>Dikarya</taxon>
        <taxon>Ascomycota</taxon>
        <taxon>Pezizomycotina</taxon>
        <taxon>Dothideomycetes</taxon>
        <taxon>Pleosporomycetidae</taxon>
        <taxon>Pleosporales</taxon>
        <taxon>Pleosporineae</taxon>
        <taxon>Didymellaceae</taxon>
        <taxon>Macroventuria</taxon>
    </lineage>
</organism>
<evidence type="ECO:0000313" key="1">
    <source>
        <dbReference type="EMBL" id="KAF2631113.1"/>
    </source>
</evidence>
<dbReference type="Proteomes" id="UP000799754">
    <property type="component" value="Unassembled WGS sequence"/>
</dbReference>
<proteinExistence type="predicted"/>
<evidence type="ECO:0000313" key="2">
    <source>
        <dbReference type="Proteomes" id="UP000799754"/>
    </source>
</evidence>
<reference evidence="1" key="1">
    <citation type="journal article" date="2020" name="Stud. Mycol.">
        <title>101 Dothideomycetes genomes: a test case for predicting lifestyles and emergence of pathogens.</title>
        <authorList>
            <person name="Haridas S."/>
            <person name="Albert R."/>
            <person name="Binder M."/>
            <person name="Bloem J."/>
            <person name="Labutti K."/>
            <person name="Salamov A."/>
            <person name="Andreopoulos B."/>
            <person name="Baker S."/>
            <person name="Barry K."/>
            <person name="Bills G."/>
            <person name="Bluhm B."/>
            <person name="Cannon C."/>
            <person name="Castanera R."/>
            <person name="Culley D."/>
            <person name="Daum C."/>
            <person name="Ezra D."/>
            <person name="Gonzalez J."/>
            <person name="Henrissat B."/>
            <person name="Kuo A."/>
            <person name="Liang C."/>
            <person name="Lipzen A."/>
            <person name="Lutzoni F."/>
            <person name="Magnuson J."/>
            <person name="Mondo S."/>
            <person name="Nolan M."/>
            <person name="Ohm R."/>
            <person name="Pangilinan J."/>
            <person name="Park H.-J."/>
            <person name="Ramirez L."/>
            <person name="Alfaro M."/>
            <person name="Sun H."/>
            <person name="Tritt A."/>
            <person name="Yoshinaga Y."/>
            <person name="Zwiers L.-H."/>
            <person name="Turgeon B."/>
            <person name="Goodwin S."/>
            <person name="Spatafora J."/>
            <person name="Crous P."/>
            <person name="Grigoriev I."/>
        </authorList>
    </citation>
    <scope>NUCLEOTIDE SEQUENCE</scope>
    <source>
        <strain evidence="1">CBS 525.71</strain>
    </source>
</reference>
<sequence length="68" mass="8402">MDDVYAKMEKRRLSWVMSITDVIWLPMAWGLWQLHEGRDVWKSLKRRTEEVMRMPAHVRRRQDSMKNE</sequence>
<protein>
    <submittedName>
        <fullName evidence="1">Uncharacterized protein</fullName>
    </submittedName>
</protein>
<comment type="caution">
    <text evidence="1">The sequence shown here is derived from an EMBL/GenBank/DDBJ whole genome shotgun (WGS) entry which is preliminary data.</text>
</comment>